<name>A0A2H1KM80_9MICO</name>
<organism evidence="2 3">
    <name type="scientific">Brevibacterium antiquum</name>
    <dbReference type="NCBI Taxonomy" id="234835"/>
    <lineage>
        <taxon>Bacteria</taxon>
        <taxon>Bacillati</taxon>
        <taxon>Actinomycetota</taxon>
        <taxon>Actinomycetes</taxon>
        <taxon>Micrococcales</taxon>
        <taxon>Brevibacteriaceae</taxon>
        <taxon>Brevibacterium</taxon>
    </lineage>
</organism>
<reference evidence="3" key="1">
    <citation type="submission" date="2017-03" db="EMBL/GenBank/DDBJ databases">
        <authorList>
            <person name="Monnet C."/>
        </authorList>
    </citation>
    <scope>NUCLEOTIDE SEQUENCE [LARGE SCALE GENOMIC DNA]</scope>
    <source>
        <strain evidence="3">P10</strain>
    </source>
</reference>
<protein>
    <submittedName>
        <fullName evidence="2">Uncharacterized protein</fullName>
    </submittedName>
</protein>
<sequence>MLGTLFKNANRMVKTPVVLTAFALTVITLIIASLFALTGRTGLGLWALGMAVLLLNLLVVVLVQRNIMVFMRTAKQTDTRIDDLERLVSRAEWRGGESSRQIEAAVRRTNHSKQLDEIEAAVSSLYRQGQSISSCITDNGAQNGPDERDLEMLLVHAFSQAKRVK</sequence>
<evidence type="ECO:0000313" key="2">
    <source>
        <dbReference type="EMBL" id="SMY00836.1"/>
    </source>
</evidence>
<feature type="transmembrane region" description="Helical" evidence="1">
    <location>
        <begin position="17"/>
        <end position="37"/>
    </location>
</feature>
<proteinExistence type="predicted"/>
<dbReference type="Proteomes" id="UP000234342">
    <property type="component" value="Unassembled WGS sequence"/>
</dbReference>
<accession>A0A2H1KM80</accession>
<keyword evidence="1" id="KW-0812">Transmembrane</keyword>
<keyword evidence="1" id="KW-1133">Transmembrane helix</keyword>
<dbReference type="AlphaFoldDB" id="A0A2H1KM80"/>
<evidence type="ECO:0000313" key="3">
    <source>
        <dbReference type="Proteomes" id="UP000234342"/>
    </source>
</evidence>
<feature type="transmembrane region" description="Helical" evidence="1">
    <location>
        <begin position="43"/>
        <end position="63"/>
    </location>
</feature>
<gene>
    <name evidence="2" type="ORF">BANT10_03220</name>
</gene>
<dbReference type="EMBL" id="FXZE01000022">
    <property type="protein sequence ID" value="SMY00836.1"/>
    <property type="molecule type" value="Genomic_DNA"/>
</dbReference>
<evidence type="ECO:0000256" key="1">
    <source>
        <dbReference type="SAM" id="Phobius"/>
    </source>
</evidence>
<keyword evidence="1" id="KW-0472">Membrane</keyword>
<keyword evidence="3" id="KW-1185">Reference proteome</keyword>